<evidence type="ECO:0000256" key="1">
    <source>
        <dbReference type="SAM" id="MobiDB-lite"/>
    </source>
</evidence>
<gene>
    <name evidence="3" type="ORF">SBX37_07135</name>
    <name evidence="4" type="ORF">VIM7927_04129</name>
</gene>
<evidence type="ECO:0000259" key="2">
    <source>
        <dbReference type="Pfam" id="PF05170"/>
    </source>
</evidence>
<sequence length="645" mass="72491">MKAGVIRVFLVCILLLLTCITLGIIIIQSPYITPVTQWLIQKTWLPTFHTRQVSYQYPYHLQFEQVTFDQETSPIQTLDIWINPYQSHISQLVLDSVLLDGITLTSRDISLLTDIPRVKLNQLAIRNMSVTTADDLAIHGLNIQIQNPDWYQANTSIPYGDIQLHADQVIWQGETLTDLLITGSYQPQNSQIHSLSAKWRGTSLSLQAETDGHRWSINNLTAEKVNLSRSQLNQLEYKFGDVIRKHIQRIDRLDLLNSQLTTPRIRLNNFDLSVSDLSLNKPDFIWGQTHAEVSLDAESLSLDELMWVEPSISISLTPEKMDIDDFSAKFMDGQLHASGEITPETAKIRDLQIQGIKVFIEAGSEPDLTWLKSLIPPLQRVEVEQLKIRNSQIIQLAHQPYWQLSGINTDVDHALLLDHQRWGLWQGSARISVNNLSYDKFIASQGLVEMHNQQDTWILDRLFVPFSKGYLAAKGQWQYGQKGAPWQFSVETDSLPLNLIRQLPFHIQGLADISGSAQGLSGDSVILSHTLSGLLNIDIRDGQLQLPGTKEQPSDFMVHSIEVSGDRGQISIPEIQLKTNNLKATISGAWDLTQSKEGALTLSVKDGEKQTLYNLLDPAKADSSATDSPETDSSKTSQEKSANEP</sequence>
<evidence type="ECO:0000313" key="3">
    <source>
        <dbReference type="EMBL" id="MDW6002628.1"/>
    </source>
</evidence>
<dbReference type="Proteomes" id="UP000196125">
    <property type="component" value="Unassembled WGS sequence"/>
</dbReference>
<dbReference type="Pfam" id="PF05170">
    <property type="entry name" value="AsmA"/>
    <property type="match status" value="1"/>
</dbReference>
<name>A0A1Y6IYQ9_9VIBR</name>
<dbReference type="OrthoDB" id="5912765at2"/>
<feature type="domain" description="AsmA" evidence="2">
    <location>
        <begin position="5"/>
        <end position="545"/>
    </location>
</feature>
<dbReference type="RefSeq" id="WP_087482794.1">
    <property type="nucleotide sequence ID" value="NZ_AP024883.1"/>
</dbReference>
<evidence type="ECO:0000313" key="6">
    <source>
        <dbReference type="Proteomes" id="UP001283366"/>
    </source>
</evidence>
<dbReference type="EMBL" id="FXXI01000013">
    <property type="protein sequence ID" value="SMS02787.1"/>
    <property type="molecule type" value="Genomic_DNA"/>
</dbReference>
<accession>A0A1Y6IYQ9</accession>
<feature type="region of interest" description="Disordered" evidence="1">
    <location>
        <begin position="616"/>
        <end position="645"/>
    </location>
</feature>
<reference evidence="3 6" key="2">
    <citation type="submission" date="2023-11" db="EMBL/GenBank/DDBJ databases">
        <title>Plant-associative lifestyle of Vibrio porteresiae and its evolutionary dynamics.</title>
        <authorList>
            <person name="Rameshkumar N."/>
            <person name="Kirti K."/>
        </authorList>
    </citation>
    <scope>NUCLEOTIDE SEQUENCE [LARGE SCALE GENOMIC DNA]</scope>
    <source>
        <strain evidence="3 6">MSSRF38</strain>
    </source>
</reference>
<protein>
    <submittedName>
        <fullName evidence="3">AsmA family protein</fullName>
    </submittedName>
    <submittedName>
        <fullName evidence="4">Putative assembly protein</fullName>
    </submittedName>
</protein>
<reference evidence="4 5" key="1">
    <citation type="submission" date="2017-05" db="EMBL/GenBank/DDBJ databases">
        <authorList>
            <person name="Song R."/>
            <person name="Chenine A.L."/>
            <person name="Ruprecht R.M."/>
        </authorList>
    </citation>
    <scope>NUCLEOTIDE SEQUENCE [LARGE SCALE GENOMIC DNA]</scope>
    <source>
        <strain evidence="4 5">CECT 7927</strain>
    </source>
</reference>
<keyword evidence="6" id="KW-1185">Reference proteome</keyword>
<dbReference type="AlphaFoldDB" id="A0A1Y6IYQ9"/>
<evidence type="ECO:0000313" key="5">
    <source>
        <dbReference type="Proteomes" id="UP000196125"/>
    </source>
</evidence>
<proteinExistence type="predicted"/>
<dbReference type="InterPro" id="IPR007844">
    <property type="entry name" value="AsmA"/>
</dbReference>
<evidence type="ECO:0000313" key="4">
    <source>
        <dbReference type="EMBL" id="SMS02787.1"/>
    </source>
</evidence>
<dbReference type="EMBL" id="JAWRCO010000001">
    <property type="protein sequence ID" value="MDW6002628.1"/>
    <property type="molecule type" value="Genomic_DNA"/>
</dbReference>
<organism evidence="4 5">
    <name type="scientific">Vibrio mangrovi</name>
    <dbReference type="NCBI Taxonomy" id="474394"/>
    <lineage>
        <taxon>Bacteria</taxon>
        <taxon>Pseudomonadati</taxon>
        <taxon>Pseudomonadota</taxon>
        <taxon>Gammaproteobacteria</taxon>
        <taxon>Vibrionales</taxon>
        <taxon>Vibrionaceae</taxon>
        <taxon>Vibrio</taxon>
    </lineage>
</organism>
<dbReference type="Proteomes" id="UP001283366">
    <property type="component" value="Unassembled WGS sequence"/>
</dbReference>